<name>A0A0W1S732_9EURY</name>
<comment type="caution">
    <text evidence="1">The sequence shown here is derived from an EMBL/GenBank/DDBJ whole genome shotgun (WGS) entry which is preliminary data.</text>
</comment>
<dbReference type="AlphaFoldDB" id="A0A0W1S732"/>
<keyword evidence="2" id="KW-1185">Reference proteome</keyword>
<dbReference type="Proteomes" id="UP000053157">
    <property type="component" value="Unassembled WGS sequence"/>
</dbReference>
<dbReference type="OrthoDB" id="210530at2157"/>
<dbReference type="Gene3D" id="3.30.429.10">
    <property type="entry name" value="Macrophage Migration Inhibitory Factor"/>
    <property type="match status" value="1"/>
</dbReference>
<evidence type="ECO:0000313" key="1">
    <source>
        <dbReference type="EMBL" id="KTG21894.1"/>
    </source>
</evidence>
<accession>A0A0W1S732</accession>
<proteinExistence type="predicted"/>
<protein>
    <submittedName>
        <fullName evidence="1">Tautomerase</fullName>
    </submittedName>
</protein>
<dbReference type="InterPro" id="IPR014347">
    <property type="entry name" value="Tautomerase/MIF_sf"/>
</dbReference>
<evidence type="ECO:0000313" key="2">
    <source>
        <dbReference type="Proteomes" id="UP000053157"/>
    </source>
</evidence>
<gene>
    <name evidence="1" type="ORF">AUR66_17070</name>
</gene>
<reference evidence="1 2" key="1">
    <citation type="submission" date="2015-12" db="EMBL/GenBank/DDBJ databases">
        <title>Haloferax profundi sp. nov. isolated from the Discovery deep brine-seawater interface in the Red Sea.</title>
        <authorList>
            <person name="Zhang G."/>
            <person name="Stingl U."/>
            <person name="Rashid M."/>
        </authorList>
    </citation>
    <scope>NUCLEOTIDE SEQUENCE [LARGE SCALE GENOMIC DNA]</scope>
    <source>
        <strain evidence="1 2">SB29</strain>
    </source>
</reference>
<dbReference type="EMBL" id="LOPV01000383">
    <property type="protein sequence ID" value="KTG21894.1"/>
    <property type="molecule type" value="Genomic_DNA"/>
</dbReference>
<organism evidence="1 2">
    <name type="scientific">Haloferax profundi</name>
    <dbReference type="NCBI Taxonomy" id="1544718"/>
    <lineage>
        <taxon>Archaea</taxon>
        <taxon>Methanobacteriati</taxon>
        <taxon>Methanobacteriota</taxon>
        <taxon>Stenosarchaea group</taxon>
        <taxon>Halobacteria</taxon>
        <taxon>Halobacteriales</taxon>
        <taxon>Haloferacaceae</taxon>
        <taxon>Haloferax</taxon>
    </lineage>
</organism>
<sequence>MPLLQFDTTVEMSVEEKRSFADAVRTSYSRRMQTGTDHVAVVIRPREEGELSIGRQTDDDRLLFLDAEIRTGRTFEQKRSFALEVMNLAADEFAVPEPNMKVVFTEHEGRQMMGYDRVGSDWNPDEETDA</sequence>
<dbReference type="SUPFAM" id="SSF55331">
    <property type="entry name" value="Tautomerase/MIF"/>
    <property type="match status" value="1"/>
</dbReference>